<dbReference type="InterPro" id="IPR050638">
    <property type="entry name" value="AA-Vitamin_Transporters"/>
</dbReference>
<feature type="transmembrane region" description="Helical" evidence="7">
    <location>
        <begin position="39"/>
        <end position="60"/>
    </location>
</feature>
<dbReference type="PANTHER" id="PTHR32322:SF2">
    <property type="entry name" value="EAMA DOMAIN-CONTAINING PROTEIN"/>
    <property type="match status" value="1"/>
</dbReference>
<evidence type="ECO:0000256" key="4">
    <source>
        <dbReference type="ARBA" id="ARBA00022989"/>
    </source>
</evidence>
<evidence type="ECO:0000256" key="2">
    <source>
        <dbReference type="ARBA" id="ARBA00007362"/>
    </source>
</evidence>
<keyword evidence="3 7" id="KW-0812">Transmembrane</keyword>
<comment type="caution">
    <text evidence="9">The sequence shown here is derived from an EMBL/GenBank/DDBJ whole genome shotgun (WGS) entry which is preliminary data.</text>
</comment>
<dbReference type="GO" id="GO:0016020">
    <property type="term" value="C:membrane"/>
    <property type="evidence" value="ECO:0007669"/>
    <property type="project" value="UniProtKB-SubCell"/>
</dbReference>
<keyword evidence="5 7" id="KW-0472">Membrane</keyword>
<feature type="region of interest" description="Disordered" evidence="6">
    <location>
        <begin position="296"/>
        <end position="339"/>
    </location>
</feature>
<proteinExistence type="inferred from homology"/>
<dbReference type="Pfam" id="PF00892">
    <property type="entry name" value="EamA"/>
    <property type="match status" value="2"/>
</dbReference>
<sequence length="339" mass="34637">MRNDDRSGATSRATLLLVTAIWGVNFVSARFGLDAMTPWAFRALSFGGGALLLLLLALVLRVRLRLPRSIDYLHLLVAGAFGVAGFGVLSAIALLNTTAGRTSIVVYTMPIWVALLSRFFLGEVLGAKRVAAMCLGILGLGVLMLPVLADGFSIGVLAALAAALSWAVGTVYLKWARPDAPPLAVTVWQLLAGAVVSAAALLIEGGRILHAAPGPTAWAGLAYTTLIGTAVAYLLWFQVVQRLPASVAGLGTLLVPVFGMLSGVLLLGERPTLFDAAGFALILAAGVLALGGGASNAQRASRGADPRRGSQAPGGSGGPDAPRPPGGSDAPTTPRPPAP</sequence>
<feature type="domain" description="EamA" evidence="8">
    <location>
        <begin position="15"/>
        <end position="144"/>
    </location>
</feature>
<dbReference type="PANTHER" id="PTHR32322">
    <property type="entry name" value="INNER MEMBRANE TRANSPORTER"/>
    <property type="match status" value="1"/>
</dbReference>
<dbReference type="AlphaFoldDB" id="A0A934UTW7"/>
<feature type="transmembrane region" description="Helical" evidence="7">
    <location>
        <begin position="273"/>
        <end position="292"/>
    </location>
</feature>
<evidence type="ECO:0000256" key="1">
    <source>
        <dbReference type="ARBA" id="ARBA00004141"/>
    </source>
</evidence>
<evidence type="ECO:0000313" key="10">
    <source>
        <dbReference type="Proteomes" id="UP000608530"/>
    </source>
</evidence>
<dbReference type="SUPFAM" id="SSF103481">
    <property type="entry name" value="Multidrug resistance efflux transporter EmrE"/>
    <property type="match status" value="2"/>
</dbReference>
<dbReference type="Proteomes" id="UP000608530">
    <property type="component" value="Unassembled WGS sequence"/>
</dbReference>
<evidence type="ECO:0000256" key="6">
    <source>
        <dbReference type="SAM" id="MobiDB-lite"/>
    </source>
</evidence>
<comment type="subcellular location">
    <subcellularLocation>
        <location evidence="1">Membrane</location>
        <topology evidence="1">Multi-pass membrane protein</topology>
    </subcellularLocation>
</comment>
<dbReference type="EMBL" id="JAEHOH010000009">
    <property type="protein sequence ID" value="MBK0418864.1"/>
    <property type="molecule type" value="Genomic_DNA"/>
</dbReference>
<feature type="transmembrane region" description="Helical" evidence="7">
    <location>
        <begin position="72"/>
        <end position="92"/>
    </location>
</feature>
<feature type="transmembrane region" description="Helical" evidence="7">
    <location>
        <begin position="247"/>
        <end position="267"/>
    </location>
</feature>
<evidence type="ECO:0000313" key="9">
    <source>
        <dbReference type="EMBL" id="MBK0418864.1"/>
    </source>
</evidence>
<dbReference type="InterPro" id="IPR000620">
    <property type="entry name" value="EamA_dom"/>
</dbReference>
<feature type="transmembrane region" description="Helical" evidence="7">
    <location>
        <begin position="185"/>
        <end position="203"/>
    </location>
</feature>
<dbReference type="RefSeq" id="WP_200115011.1">
    <property type="nucleotide sequence ID" value="NZ_JAEHOH010000009.1"/>
</dbReference>
<feature type="transmembrane region" description="Helical" evidence="7">
    <location>
        <begin position="154"/>
        <end position="173"/>
    </location>
</feature>
<accession>A0A934UTW7</accession>
<feature type="transmembrane region" description="Helical" evidence="7">
    <location>
        <begin position="130"/>
        <end position="148"/>
    </location>
</feature>
<keyword evidence="10" id="KW-1185">Reference proteome</keyword>
<comment type="similarity">
    <text evidence="2">Belongs to the EamA transporter family.</text>
</comment>
<protein>
    <submittedName>
        <fullName evidence="9">DMT family transporter</fullName>
    </submittedName>
</protein>
<gene>
    <name evidence="9" type="ORF">JD276_07440</name>
</gene>
<evidence type="ECO:0000256" key="5">
    <source>
        <dbReference type="ARBA" id="ARBA00023136"/>
    </source>
</evidence>
<keyword evidence="4 7" id="KW-1133">Transmembrane helix</keyword>
<evidence type="ECO:0000259" key="8">
    <source>
        <dbReference type="Pfam" id="PF00892"/>
    </source>
</evidence>
<organism evidence="9 10">
    <name type="scientific">Leucobacter chromiisoli</name>
    <dbReference type="NCBI Taxonomy" id="2796471"/>
    <lineage>
        <taxon>Bacteria</taxon>
        <taxon>Bacillati</taxon>
        <taxon>Actinomycetota</taxon>
        <taxon>Actinomycetes</taxon>
        <taxon>Micrococcales</taxon>
        <taxon>Microbacteriaceae</taxon>
        <taxon>Leucobacter</taxon>
    </lineage>
</organism>
<name>A0A934UTW7_9MICO</name>
<feature type="transmembrane region" description="Helical" evidence="7">
    <location>
        <begin position="104"/>
        <end position="121"/>
    </location>
</feature>
<reference evidence="9" key="1">
    <citation type="submission" date="2020-12" db="EMBL/GenBank/DDBJ databases">
        <title>Leucobacter sp. CAS1, isolated from Chromium sludge.</title>
        <authorList>
            <person name="Xu Z."/>
        </authorList>
    </citation>
    <scope>NUCLEOTIDE SEQUENCE</scope>
    <source>
        <strain evidence="9">CSA1</strain>
    </source>
</reference>
<feature type="domain" description="EamA" evidence="8">
    <location>
        <begin position="154"/>
        <end position="288"/>
    </location>
</feature>
<feature type="transmembrane region" description="Helical" evidence="7">
    <location>
        <begin position="12"/>
        <end position="33"/>
    </location>
</feature>
<evidence type="ECO:0000256" key="7">
    <source>
        <dbReference type="SAM" id="Phobius"/>
    </source>
</evidence>
<dbReference type="InterPro" id="IPR037185">
    <property type="entry name" value="EmrE-like"/>
</dbReference>
<evidence type="ECO:0000256" key="3">
    <source>
        <dbReference type="ARBA" id="ARBA00022692"/>
    </source>
</evidence>
<feature type="transmembrane region" description="Helical" evidence="7">
    <location>
        <begin position="215"/>
        <end position="235"/>
    </location>
</feature>